<dbReference type="InterPro" id="IPR001478">
    <property type="entry name" value="PDZ"/>
</dbReference>
<feature type="domain" description="PDZ" evidence="3">
    <location>
        <begin position="40"/>
        <end position="117"/>
    </location>
</feature>
<evidence type="ECO:0000313" key="5">
    <source>
        <dbReference type="Proteomes" id="UP000627521"/>
    </source>
</evidence>
<gene>
    <name evidence="4" type="ORF">IEG06_11670</name>
</gene>
<dbReference type="SUPFAM" id="SSF50156">
    <property type="entry name" value="PDZ domain-like"/>
    <property type="match status" value="1"/>
</dbReference>
<proteinExistence type="predicted"/>
<evidence type="ECO:0000256" key="1">
    <source>
        <dbReference type="ARBA" id="ARBA00022729"/>
    </source>
</evidence>
<dbReference type="Pfam" id="PF18962">
    <property type="entry name" value="Por_Secre_tail"/>
    <property type="match status" value="1"/>
</dbReference>
<dbReference type="InterPro" id="IPR036034">
    <property type="entry name" value="PDZ_sf"/>
</dbReference>
<organism evidence="4 5">
    <name type="scientific">Olleya marilimosa</name>
    <dbReference type="NCBI Taxonomy" id="272164"/>
    <lineage>
        <taxon>Bacteria</taxon>
        <taxon>Pseudomonadati</taxon>
        <taxon>Bacteroidota</taxon>
        <taxon>Flavobacteriia</taxon>
        <taxon>Flavobacteriales</taxon>
        <taxon>Flavobacteriaceae</taxon>
    </lineage>
</organism>
<dbReference type="RefSeq" id="WP_191100209.1">
    <property type="nucleotide sequence ID" value="NZ_JACXXF010000006.1"/>
</dbReference>
<sequence>MKRCLPLVFALFSFAFTVNAQSIKDCKQTCTIDKIVYETAFLGVQFGSPCDKESKIDPGVIILKVIDNTAATENNLQPYDLVLAIDDLEVNRRGDAMNAVKAYQPFDTVKLTIQRDGKISVKTITLGAKSSKVVQEEVCCDAITTTLSKENISLYPNPAVSQLNVAFKEVLQGEYNFAIYMTNGVLVKQYKKHFAKGDLNEVLNVDKLEDGVYVLKISKDDITYSNLFVVKRN</sequence>
<evidence type="ECO:0000313" key="4">
    <source>
        <dbReference type="EMBL" id="MBD3864111.1"/>
    </source>
</evidence>
<keyword evidence="5" id="KW-1185">Reference proteome</keyword>
<dbReference type="SMART" id="SM00228">
    <property type="entry name" value="PDZ"/>
    <property type="match status" value="1"/>
</dbReference>
<dbReference type="NCBIfam" id="TIGR04183">
    <property type="entry name" value="Por_Secre_tail"/>
    <property type="match status" value="1"/>
</dbReference>
<dbReference type="InterPro" id="IPR026444">
    <property type="entry name" value="Secre_tail"/>
</dbReference>
<dbReference type="Proteomes" id="UP000627521">
    <property type="component" value="Unassembled WGS sequence"/>
</dbReference>
<protein>
    <submittedName>
        <fullName evidence="4">PDZ domain-containing protein</fullName>
    </submittedName>
</protein>
<name>A0ABR8LVA1_9FLAO</name>
<evidence type="ECO:0000256" key="2">
    <source>
        <dbReference type="SAM" id="SignalP"/>
    </source>
</evidence>
<feature type="chain" id="PRO_5047249235" evidence="2">
    <location>
        <begin position="21"/>
        <end position="233"/>
    </location>
</feature>
<feature type="signal peptide" evidence="2">
    <location>
        <begin position="1"/>
        <end position="20"/>
    </location>
</feature>
<comment type="caution">
    <text evidence="4">The sequence shown here is derived from an EMBL/GenBank/DDBJ whole genome shotgun (WGS) entry which is preliminary data.</text>
</comment>
<dbReference type="Gene3D" id="2.30.42.10">
    <property type="match status" value="1"/>
</dbReference>
<dbReference type="Pfam" id="PF13180">
    <property type="entry name" value="PDZ_2"/>
    <property type="match status" value="1"/>
</dbReference>
<reference evidence="4 5" key="1">
    <citation type="submission" date="2020-09" db="EMBL/GenBank/DDBJ databases">
        <title>Bacillus nautilus sp. nov., Chryseoglobus crepusculi sp. nov, and Psychrobacter noctis sp. nov., isolated from deep-sea sponges from the equatorial Atlantic.</title>
        <authorList>
            <person name="Stennett H.L."/>
            <person name="Williams S.E."/>
        </authorList>
    </citation>
    <scope>NUCLEOTIDE SEQUENCE [LARGE SCALE GENOMIC DNA]</scope>
    <source>
        <strain evidence="4 5">28M-24</strain>
    </source>
</reference>
<dbReference type="EMBL" id="JACXXH010000006">
    <property type="protein sequence ID" value="MBD3864111.1"/>
    <property type="molecule type" value="Genomic_DNA"/>
</dbReference>
<accession>A0ABR8LVA1</accession>
<evidence type="ECO:0000259" key="3">
    <source>
        <dbReference type="SMART" id="SM00228"/>
    </source>
</evidence>
<keyword evidence="1 2" id="KW-0732">Signal</keyword>